<keyword evidence="3" id="KW-1185">Reference proteome</keyword>
<evidence type="ECO:0000256" key="1">
    <source>
        <dbReference type="SAM" id="MobiDB-lite"/>
    </source>
</evidence>
<proteinExistence type="predicted"/>
<dbReference type="EMBL" id="BQNB010010483">
    <property type="protein sequence ID" value="GJS77897.1"/>
    <property type="molecule type" value="Genomic_DNA"/>
</dbReference>
<organism evidence="2 3">
    <name type="scientific">Tanacetum coccineum</name>
    <dbReference type="NCBI Taxonomy" id="301880"/>
    <lineage>
        <taxon>Eukaryota</taxon>
        <taxon>Viridiplantae</taxon>
        <taxon>Streptophyta</taxon>
        <taxon>Embryophyta</taxon>
        <taxon>Tracheophyta</taxon>
        <taxon>Spermatophyta</taxon>
        <taxon>Magnoliopsida</taxon>
        <taxon>eudicotyledons</taxon>
        <taxon>Gunneridae</taxon>
        <taxon>Pentapetalae</taxon>
        <taxon>asterids</taxon>
        <taxon>campanulids</taxon>
        <taxon>Asterales</taxon>
        <taxon>Asteraceae</taxon>
        <taxon>Asteroideae</taxon>
        <taxon>Anthemideae</taxon>
        <taxon>Anthemidinae</taxon>
        <taxon>Tanacetum</taxon>
    </lineage>
</organism>
<gene>
    <name evidence="2" type="ORF">Tco_0727778</name>
</gene>
<comment type="caution">
    <text evidence="2">The sequence shown here is derived from an EMBL/GenBank/DDBJ whole genome shotgun (WGS) entry which is preliminary data.</text>
</comment>
<evidence type="ECO:0000313" key="2">
    <source>
        <dbReference type="EMBL" id="GJS77897.1"/>
    </source>
</evidence>
<feature type="region of interest" description="Disordered" evidence="1">
    <location>
        <begin position="167"/>
        <end position="187"/>
    </location>
</feature>
<reference evidence="2" key="2">
    <citation type="submission" date="2022-01" db="EMBL/GenBank/DDBJ databases">
        <authorList>
            <person name="Yamashiro T."/>
            <person name="Shiraishi A."/>
            <person name="Satake H."/>
            <person name="Nakayama K."/>
        </authorList>
    </citation>
    <scope>NUCLEOTIDE SEQUENCE</scope>
</reference>
<evidence type="ECO:0000313" key="3">
    <source>
        <dbReference type="Proteomes" id="UP001151760"/>
    </source>
</evidence>
<accession>A0ABQ4YK46</accession>
<protein>
    <submittedName>
        <fullName evidence="2">Uncharacterized protein</fullName>
    </submittedName>
</protein>
<feature type="region of interest" description="Disordered" evidence="1">
    <location>
        <begin position="207"/>
        <end position="226"/>
    </location>
</feature>
<sequence>MHIYTSILTVGELKDVVSKYYIPVDLHPRLPPPGLTMNKLPSRYIDIYLEHLEQRGLRDPFSTFFLAGHWFLFKNKTGGRAKKCFKEVNSSLKGWKKKFFLIDRRAVPDAMPWRHTDTDLHDDFPTHYNENDAASSRLDQNNREAIPEKSAFQKNIEKLNSKIAAAREKKDQKNLAKAQAKRTGEGGSDALWKKRKVCKNLEPDRSSLEMTLSPTPFHHATPKNVRDPLTVVPDDAAGAAANVEKEVVDLSVNSFYFAHHEDTEEGIVDGRFVPNWGIHDDLRICTFRACKELVSHLATPAEEEFLGNLMNVEVEYVDMCNRSDAHLMELDRLTTDFQREMQANNGLSKELSLLDAAHFACSDRERELLDRVKDLEKERDDWRQTASDQI</sequence>
<name>A0ABQ4YK46_9ASTR</name>
<dbReference type="Proteomes" id="UP001151760">
    <property type="component" value="Unassembled WGS sequence"/>
</dbReference>
<reference evidence="2" key="1">
    <citation type="journal article" date="2022" name="Int. J. Mol. Sci.">
        <title>Draft Genome of Tanacetum Coccineum: Genomic Comparison of Closely Related Tanacetum-Family Plants.</title>
        <authorList>
            <person name="Yamashiro T."/>
            <person name="Shiraishi A."/>
            <person name="Nakayama K."/>
            <person name="Satake H."/>
        </authorList>
    </citation>
    <scope>NUCLEOTIDE SEQUENCE</scope>
</reference>